<sequence>MTVAEIEEPQNFYEGEYLGRRVEVRAEVTNVLDPRHLELAGQDYGEDSLLVRTAEPTGVVQGQVVRAVGTVGQYHRFLEEEGVPPVQYDMYEEYETEAYLYDATVEVLGS</sequence>
<comment type="caution">
    <text evidence="1">The sequence shown here is derived from an EMBL/GenBank/DDBJ whole genome shotgun (WGS) entry which is preliminary data.</text>
</comment>
<dbReference type="RefSeq" id="WP_218593257.1">
    <property type="nucleotide sequence ID" value="NZ_JADQDE010000057.1"/>
</dbReference>
<keyword evidence="2" id="KW-1185">Reference proteome</keyword>
<reference evidence="1 2" key="1">
    <citation type="submission" date="2020-11" db="EMBL/GenBank/DDBJ databases">
        <title>Pseudonocardia abyssalis sp. nov. and Pseudonocardia oceani sp. nov., description and phylogenomic analysis of two novel actinomycetes isolated from the deep Southern Ocean.</title>
        <authorList>
            <person name="Parra J."/>
        </authorList>
    </citation>
    <scope>NUCLEOTIDE SEQUENCE [LARGE SCALE GENOMIC DNA]</scope>
    <source>
        <strain evidence="2">KRD185</strain>
    </source>
</reference>
<organism evidence="1 2">
    <name type="scientific">Pseudonocardia oceani</name>
    <dbReference type="NCBI Taxonomy" id="2792013"/>
    <lineage>
        <taxon>Bacteria</taxon>
        <taxon>Bacillati</taxon>
        <taxon>Actinomycetota</taxon>
        <taxon>Actinomycetes</taxon>
        <taxon>Pseudonocardiales</taxon>
        <taxon>Pseudonocardiaceae</taxon>
        <taxon>Pseudonocardia</taxon>
    </lineage>
</organism>
<evidence type="ECO:0000313" key="1">
    <source>
        <dbReference type="EMBL" id="MBW0126266.1"/>
    </source>
</evidence>
<protein>
    <submittedName>
        <fullName evidence="1">Uncharacterized protein</fullName>
    </submittedName>
</protein>
<proteinExistence type="predicted"/>
<evidence type="ECO:0000313" key="2">
    <source>
        <dbReference type="Proteomes" id="UP000694300"/>
    </source>
</evidence>
<dbReference type="EMBL" id="JADQDF010000001">
    <property type="protein sequence ID" value="MBW0126266.1"/>
    <property type="molecule type" value="Genomic_DNA"/>
</dbReference>
<accession>A0ABS6U2P4</accession>
<dbReference type="Proteomes" id="UP000694300">
    <property type="component" value="Unassembled WGS sequence"/>
</dbReference>
<name>A0ABS6U2P4_9PSEU</name>
<gene>
    <name evidence="1" type="ORF">I4I82_00965</name>
</gene>